<feature type="compositionally biased region" description="Polar residues" evidence="1">
    <location>
        <begin position="82"/>
        <end position="115"/>
    </location>
</feature>
<dbReference type="PANTHER" id="PTHR39327">
    <property type="match status" value="1"/>
</dbReference>
<protein>
    <submittedName>
        <fullName evidence="2">Transglutaminase family protein cysteine peptidase BTLCP</fullName>
    </submittedName>
</protein>
<proteinExistence type="predicted"/>
<dbReference type="EMBL" id="FLUP01000001">
    <property type="protein sequence ID" value="SBV91261.1"/>
    <property type="molecule type" value="Genomic_DNA"/>
</dbReference>
<dbReference type="RefSeq" id="WP_227118506.1">
    <property type="nucleotide sequence ID" value="NZ_LT598928.1"/>
</dbReference>
<reference evidence="2" key="1">
    <citation type="submission" date="2016-04" db="EMBL/GenBank/DDBJ databases">
        <authorList>
            <person name="Evans L.H."/>
            <person name="Alamgir A."/>
            <person name="Owens N."/>
            <person name="Weber N.D."/>
            <person name="Virtaneva K."/>
            <person name="Barbian K."/>
            <person name="Babar A."/>
            <person name="Rosenke K."/>
        </authorList>
    </citation>
    <scope>NUCLEOTIDE SEQUENCE</scope>
    <source>
        <strain evidence="2">92-2</strain>
    </source>
</reference>
<feature type="region of interest" description="Disordered" evidence="1">
    <location>
        <begin position="72"/>
        <end position="115"/>
    </location>
</feature>
<organism evidence="2">
    <name type="scientific">uncultured Desulfovibrio sp</name>
    <dbReference type="NCBI Taxonomy" id="167968"/>
    <lineage>
        <taxon>Bacteria</taxon>
        <taxon>Pseudomonadati</taxon>
        <taxon>Thermodesulfobacteriota</taxon>
        <taxon>Desulfovibrionia</taxon>
        <taxon>Desulfovibrionales</taxon>
        <taxon>Desulfovibrionaceae</taxon>
        <taxon>Desulfovibrio</taxon>
        <taxon>environmental samples</taxon>
    </lineage>
</organism>
<dbReference type="AlphaFoldDB" id="A0A212IVM1"/>
<name>A0A212IVM1_9BACT</name>
<sequence length="368" mass="39954">MPKLRYSKFALVAALSGGMAALLACLLFWGNGWNPALAGSLNLQPRAAIGNAEVSEPPAVSSAAAENNAVPAVAAPDPTSPGAEQNGSNEANSALPTADQQPAQQLELQSGPQTIQQAGADSIVQPLTDADSAEQPPSPESSQQTGKPDSSAAPNAPAKVAVPDAAKGAAQSAAQPATPAHDSKVQLFGTVEFKRPLSTLPGWLDLLKRNQMDPIFIPGKVFKKGVTWDTFKSKAPLNNKMELLRYVNSFWNTWPYVEDIVNWRQEDYWEIPAEFLKKSGDCEDYSIIKYFTLKELGIPPENMRVVVVRDTIRNFAHAVLVVYLNADAFILDNLSNSVLSHTKVRQYSPQYSVNEFGRWAHMKGRKID</sequence>
<accession>A0A212IVM1</accession>
<dbReference type="PANTHER" id="PTHR39327:SF1">
    <property type="entry name" value="BLR5470 PROTEIN"/>
    <property type="match status" value="1"/>
</dbReference>
<feature type="region of interest" description="Disordered" evidence="1">
    <location>
        <begin position="128"/>
        <end position="181"/>
    </location>
</feature>
<feature type="compositionally biased region" description="Low complexity" evidence="1">
    <location>
        <begin position="152"/>
        <end position="180"/>
    </location>
</feature>
<dbReference type="Gene3D" id="3.10.620.30">
    <property type="match status" value="1"/>
</dbReference>
<evidence type="ECO:0000256" key="1">
    <source>
        <dbReference type="SAM" id="MobiDB-lite"/>
    </source>
</evidence>
<evidence type="ECO:0000313" key="2">
    <source>
        <dbReference type="EMBL" id="SBV91261.1"/>
    </source>
</evidence>
<dbReference type="PROSITE" id="PS51257">
    <property type="entry name" value="PROKAR_LIPOPROTEIN"/>
    <property type="match status" value="1"/>
</dbReference>
<dbReference type="InterPro" id="IPR010319">
    <property type="entry name" value="Transglutaminase-like_Cys_pept"/>
</dbReference>
<dbReference type="Pfam" id="PF06035">
    <property type="entry name" value="Peptidase_C93"/>
    <property type="match status" value="1"/>
</dbReference>
<gene>
    <name evidence="2" type="ORF">KM92DES2_10108</name>
</gene>